<evidence type="ECO:0000256" key="1">
    <source>
        <dbReference type="ARBA" id="ARBA00003701"/>
    </source>
</evidence>
<comment type="catalytic activity">
    <reaction evidence="5">
        <text>RX + glutathione = an S-substituted glutathione + a halide anion + H(+)</text>
        <dbReference type="Rhea" id="RHEA:16437"/>
        <dbReference type="ChEBI" id="CHEBI:15378"/>
        <dbReference type="ChEBI" id="CHEBI:16042"/>
        <dbReference type="ChEBI" id="CHEBI:17792"/>
        <dbReference type="ChEBI" id="CHEBI:57925"/>
        <dbReference type="ChEBI" id="CHEBI:90779"/>
        <dbReference type="EC" id="2.5.1.18"/>
    </reaction>
</comment>
<dbReference type="InterPro" id="IPR004045">
    <property type="entry name" value="Glutathione_S-Trfase_N"/>
</dbReference>
<dbReference type="SUPFAM" id="SSF52833">
    <property type="entry name" value="Thioredoxin-like"/>
    <property type="match status" value="1"/>
</dbReference>
<reference evidence="7" key="1">
    <citation type="submission" date="2023-03" db="EMBL/GenBank/DDBJ databases">
        <authorList>
            <person name="Steffen K."/>
            <person name="Cardenas P."/>
        </authorList>
    </citation>
    <scope>NUCLEOTIDE SEQUENCE</scope>
</reference>
<accession>A0AA35TR19</accession>
<dbReference type="InterPro" id="IPR036249">
    <property type="entry name" value="Thioredoxin-like_sf"/>
</dbReference>
<feature type="domain" description="GST N-terminal" evidence="6">
    <location>
        <begin position="78"/>
        <end position="158"/>
    </location>
</feature>
<evidence type="ECO:0000256" key="2">
    <source>
        <dbReference type="ARBA" id="ARBA00005861"/>
    </source>
</evidence>
<dbReference type="EC" id="2.5.1.18" evidence="3"/>
<dbReference type="GO" id="GO:0004364">
    <property type="term" value="F:glutathione transferase activity"/>
    <property type="evidence" value="ECO:0007669"/>
    <property type="project" value="UniProtKB-EC"/>
</dbReference>
<dbReference type="Pfam" id="PF02798">
    <property type="entry name" value="GST_N"/>
    <property type="match status" value="1"/>
</dbReference>
<dbReference type="PRINTS" id="PR01267">
    <property type="entry name" value="GSTRNSFRASEM"/>
</dbReference>
<dbReference type="PANTHER" id="PTHR11571:SF222">
    <property type="entry name" value="GLUTATHIONE TRANSFERASE"/>
    <property type="match status" value="1"/>
</dbReference>
<dbReference type="SUPFAM" id="SSF47616">
    <property type="entry name" value="GST C-terminal domain-like"/>
    <property type="match status" value="1"/>
</dbReference>
<comment type="caution">
    <text evidence="7">The sequence shown here is derived from an EMBL/GenBank/DDBJ whole genome shotgun (WGS) entry which is preliminary data.</text>
</comment>
<dbReference type="EMBL" id="CASHTH010003944">
    <property type="protein sequence ID" value="CAI8051547.1"/>
    <property type="molecule type" value="Genomic_DNA"/>
</dbReference>
<evidence type="ECO:0000313" key="8">
    <source>
        <dbReference type="Proteomes" id="UP001174909"/>
    </source>
</evidence>
<dbReference type="PANTHER" id="PTHR11571">
    <property type="entry name" value="GLUTATHIONE S-TRANSFERASE"/>
    <property type="match status" value="1"/>
</dbReference>
<protein>
    <recommendedName>
        <fullName evidence="3">glutathione transferase</fullName>
        <ecNumber evidence="3">2.5.1.18</ecNumber>
    </recommendedName>
</protein>
<sequence>MQWRALFRTTTHSYDVDDVVLPEFWRPTSVNSISSFQKRLLNHSMILFIKPSNLGPPRETPPPRPTLSLVEDTTRHNRLTRQYDWAATRLAQPIRLLLKYTGTEFEDVQYDTGESWFSVKFTLGLDFPNLPYLFDGDLKFTESRAIMHYIARKNNLCGSTEPEKVAVEMVEGVVDGVKSRFTGMCYNAKFEEMKPDVMKYVNEKLKVLSAYLGEKKWFTGDAAFLERFEQLPAIMEYMKSSEFISRPVNSPERAQWK</sequence>
<evidence type="ECO:0000259" key="6">
    <source>
        <dbReference type="PROSITE" id="PS50404"/>
    </source>
</evidence>
<dbReference type="GO" id="GO:0006749">
    <property type="term" value="P:glutathione metabolic process"/>
    <property type="evidence" value="ECO:0007669"/>
    <property type="project" value="TreeGrafter"/>
</dbReference>
<comment type="similarity">
    <text evidence="2">Belongs to the GST superfamily. Mu family.</text>
</comment>
<dbReference type="InterPro" id="IPR003081">
    <property type="entry name" value="GST_mu"/>
</dbReference>
<dbReference type="InterPro" id="IPR036282">
    <property type="entry name" value="Glutathione-S-Trfase_C_sf"/>
</dbReference>
<dbReference type="AlphaFoldDB" id="A0AA35TR19"/>
<keyword evidence="8" id="KW-1185">Reference proteome</keyword>
<evidence type="ECO:0000313" key="7">
    <source>
        <dbReference type="EMBL" id="CAI8051547.1"/>
    </source>
</evidence>
<proteinExistence type="inferred from homology"/>
<dbReference type="Gene3D" id="1.20.1050.130">
    <property type="match status" value="1"/>
</dbReference>
<dbReference type="PROSITE" id="PS50404">
    <property type="entry name" value="GST_NTER"/>
    <property type="match status" value="1"/>
</dbReference>
<dbReference type="GO" id="GO:0042802">
    <property type="term" value="F:identical protein binding"/>
    <property type="evidence" value="ECO:0007669"/>
    <property type="project" value="UniProtKB-ARBA"/>
</dbReference>
<dbReference type="InterPro" id="IPR040079">
    <property type="entry name" value="Glutathione_S-Trfase"/>
</dbReference>
<evidence type="ECO:0000256" key="3">
    <source>
        <dbReference type="ARBA" id="ARBA00012452"/>
    </source>
</evidence>
<gene>
    <name evidence="7" type="ORF">GBAR_LOCUS28217</name>
</gene>
<keyword evidence="4" id="KW-0808">Transferase</keyword>
<evidence type="ECO:0000256" key="5">
    <source>
        <dbReference type="ARBA" id="ARBA00047960"/>
    </source>
</evidence>
<evidence type="ECO:0000256" key="4">
    <source>
        <dbReference type="ARBA" id="ARBA00022679"/>
    </source>
</evidence>
<dbReference type="Proteomes" id="UP001174909">
    <property type="component" value="Unassembled WGS sequence"/>
</dbReference>
<dbReference type="SFLD" id="SFLDS00019">
    <property type="entry name" value="Glutathione_Transferase_(cytos"/>
    <property type="match status" value="1"/>
</dbReference>
<comment type="function">
    <text evidence="1">Conjugation of reduced glutathione to a wide number of exogenous and endogenous hydrophobic electrophiles.</text>
</comment>
<dbReference type="InterPro" id="IPR050213">
    <property type="entry name" value="GST_superfamily"/>
</dbReference>
<organism evidence="7 8">
    <name type="scientific">Geodia barretti</name>
    <name type="common">Barrett's horny sponge</name>
    <dbReference type="NCBI Taxonomy" id="519541"/>
    <lineage>
        <taxon>Eukaryota</taxon>
        <taxon>Metazoa</taxon>
        <taxon>Porifera</taxon>
        <taxon>Demospongiae</taxon>
        <taxon>Heteroscleromorpha</taxon>
        <taxon>Tetractinellida</taxon>
        <taxon>Astrophorina</taxon>
        <taxon>Geodiidae</taxon>
        <taxon>Geodia</taxon>
    </lineage>
</organism>
<name>A0AA35TR19_GEOBA</name>